<dbReference type="PROSITE" id="PS00152">
    <property type="entry name" value="ATPASE_ALPHA_BETA"/>
    <property type="match status" value="1"/>
</dbReference>
<dbReference type="InterPro" id="IPR004100">
    <property type="entry name" value="ATPase_F1/V1/A1_a/bsu_N"/>
</dbReference>
<accession>A0ABT1S9M8</accession>
<keyword evidence="6 11" id="KW-1278">Translocase</keyword>
<dbReference type="EC" id="7.1.2.2" evidence="11"/>
<keyword evidence="11" id="KW-0375">Hydrogen ion transport</keyword>
<dbReference type="Pfam" id="PF00006">
    <property type="entry name" value="ATP-synt_ab"/>
    <property type="match status" value="1"/>
</dbReference>
<keyword evidence="9 11" id="KW-0139">CF(1)</keyword>
<dbReference type="HAMAP" id="MF_01347">
    <property type="entry name" value="ATP_synth_beta_bact"/>
    <property type="match status" value="1"/>
</dbReference>
<comment type="catalytic activity">
    <reaction evidence="11">
        <text>ATP + H2O + 4 H(+)(in) = ADP + phosphate + 5 H(+)(out)</text>
        <dbReference type="Rhea" id="RHEA:57720"/>
        <dbReference type="ChEBI" id="CHEBI:15377"/>
        <dbReference type="ChEBI" id="CHEBI:15378"/>
        <dbReference type="ChEBI" id="CHEBI:30616"/>
        <dbReference type="ChEBI" id="CHEBI:43474"/>
        <dbReference type="ChEBI" id="CHEBI:456216"/>
        <dbReference type="EC" id="7.1.2.2"/>
    </reaction>
</comment>
<evidence type="ECO:0000256" key="6">
    <source>
        <dbReference type="ARBA" id="ARBA00022967"/>
    </source>
</evidence>
<keyword evidence="10 11" id="KW-0066">ATP synthesis</keyword>
<dbReference type="Gene3D" id="3.40.50.300">
    <property type="entry name" value="P-loop containing nucleotide triphosphate hydrolases"/>
    <property type="match status" value="1"/>
</dbReference>
<reference evidence="13 14" key="1">
    <citation type="submission" date="2022-06" db="EMBL/GenBank/DDBJ databases">
        <title>Isolation of gut microbiota from human fecal samples.</title>
        <authorList>
            <person name="Pamer E.G."/>
            <person name="Barat B."/>
            <person name="Waligurski E."/>
            <person name="Medina S."/>
            <person name="Paddock L."/>
            <person name="Mostad J."/>
        </authorList>
    </citation>
    <scope>NUCLEOTIDE SEQUENCE [LARGE SCALE GENOMIC DNA]</scope>
    <source>
        <strain evidence="13 14">DFI.7.95</strain>
    </source>
</reference>
<evidence type="ECO:0000256" key="7">
    <source>
        <dbReference type="ARBA" id="ARBA00023065"/>
    </source>
</evidence>
<dbReference type="SUPFAM" id="SSF47917">
    <property type="entry name" value="C-terminal domain of alpha and beta subunits of F1 ATP synthase"/>
    <property type="match status" value="1"/>
</dbReference>
<feature type="binding site" evidence="11">
    <location>
        <begin position="152"/>
        <end position="159"/>
    </location>
    <ligand>
        <name>ATP</name>
        <dbReference type="ChEBI" id="CHEBI:30616"/>
    </ligand>
</feature>
<feature type="domain" description="AAA+ ATPase" evidence="12">
    <location>
        <begin position="144"/>
        <end position="330"/>
    </location>
</feature>
<keyword evidence="4 11" id="KW-0547">Nucleotide-binding</keyword>
<comment type="subcellular location">
    <subcellularLocation>
        <location evidence="11">Cell membrane</location>
        <topology evidence="11">Peripheral membrane protein</topology>
    </subcellularLocation>
    <subcellularLocation>
        <location evidence="1">Membrane</location>
    </subcellularLocation>
</comment>
<dbReference type="Gene3D" id="1.10.1140.10">
    <property type="entry name" value="Bovine Mitochondrial F1-atpase, Atp Synthase Beta Chain, Chain D, domain 3"/>
    <property type="match status" value="1"/>
</dbReference>
<evidence type="ECO:0000259" key="12">
    <source>
        <dbReference type="SMART" id="SM00382"/>
    </source>
</evidence>
<dbReference type="InterPro" id="IPR005722">
    <property type="entry name" value="ATP_synth_F1_bsu"/>
</dbReference>
<name>A0ABT1S9M8_9FIRM</name>
<dbReference type="PANTHER" id="PTHR15184">
    <property type="entry name" value="ATP SYNTHASE"/>
    <property type="match status" value="1"/>
</dbReference>
<dbReference type="PIRSF" id="PIRSF039072">
    <property type="entry name" value="ATPase_subunit_beta"/>
    <property type="match status" value="1"/>
</dbReference>
<dbReference type="InterPro" id="IPR055190">
    <property type="entry name" value="ATP-synt_VA_C"/>
</dbReference>
<dbReference type="SMART" id="SM00382">
    <property type="entry name" value="AAA"/>
    <property type="match status" value="1"/>
</dbReference>
<dbReference type="NCBIfam" id="TIGR01039">
    <property type="entry name" value="atpD"/>
    <property type="match status" value="1"/>
</dbReference>
<keyword evidence="5 11" id="KW-0067">ATP-binding</keyword>
<evidence type="ECO:0000256" key="4">
    <source>
        <dbReference type="ARBA" id="ARBA00022741"/>
    </source>
</evidence>
<dbReference type="CDD" id="cd18110">
    <property type="entry name" value="ATP-synt_F1_beta_C"/>
    <property type="match status" value="1"/>
</dbReference>
<dbReference type="InterPro" id="IPR027417">
    <property type="entry name" value="P-loop_NTPase"/>
</dbReference>
<evidence type="ECO:0000256" key="1">
    <source>
        <dbReference type="ARBA" id="ARBA00004370"/>
    </source>
</evidence>
<keyword evidence="3 11" id="KW-0813">Transport</keyword>
<evidence type="ECO:0000256" key="10">
    <source>
        <dbReference type="ARBA" id="ARBA00023310"/>
    </source>
</evidence>
<evidence type="ECO:0000256" key="8">
    <source>
        <dbReference type="ARBA" id="ARBA00023136"/>
    </source>
</evidence>
<comment type="similarity">
    <text evidence="2 11">Belongs to the ATPase alpha/beta chains family.</text>
</comment>
<keyword evidence="11" id="KW-1003">Cell membrane</keyword>
<evidence type="ECO:0000256" key="3">
    <source>
        <dbReference type="ARBA" id="ARBA00022448"/>
    </source>
</evidence>
<dbReference type="CDD" id="cd01133">
    <property type="entry name" value="F1-ATPase_beta_CD"/>
    <property type="match status" value="1"/>
</dbReference>
<gene>
    <name evidence="11 13" type="primary">atpD</name>
    <name evidence="13" type="ORF">NE686_08825</name>
</gene>
<comment type="caution">
    <text evidence="13">The sequence shown here is derived from an EMBL/GenBank/DDBJ whole genome shotgun (WGS) entry which is preliminary data.</text>
</comment>
<evidence type="ECO:0000256" key="5">
    <source>
        <dbReference type="ARBA" id="ARBA00022840"/>
    </source>
</evidence>
<dbReference type="InterPro" id="IPR020003">
    <property type="entry name" value="ATPase_a/bsu_AS"/>
</dbReference>
<organism evidence="13 14">
    <name type="scientific">Tissierella carlieri</name>
    <dbReference type="NCBI Taxonomy" id="689904"/>
    <lineage>
        <taxon>Bacteria</taxon>
        <taxon>Bacillati</taxon>
        <taxon>Bacillota</taxon>
        <taxon>Tissierellia</taxon>
        <taxon>Tissierellales</taxon>
        <taxon>Tissierellaceae</taxon>
        <taxon>Tissierella</taxon>
    </lineage>
</organism>
<evidence type="ECO:0000256" key="9">
    <source>
        <dbReference type="ARBA" id="ARBA00023196"/>
    </source>
</evidence>
<evidence type="ECO:0000313" key="13">
    <source>
        <dbReference type="EMBL" id="MCQ4923185.1"/>
    </source>
</evidence>
<dbReference type="Pfam" id="PF02874">
    <property type="entry name" value="ATP-synt_ab_N"/>
    <property type="match status" value="1"/>
</dbReference>
<dbReference type="SUPFAM" id="SSF50615">
    <property type="entry name" value="N-terminal domain of alpha and beta subunits of F1 ATP synthase"/>
    <property type="match status" value="1"/>
</dbReference>
<evidence type="ECO:0000313" key="14">
    <source>
        <dbReference type="Proteomes" id="UP001524478"/>
    </source>
</evidence>
<protein>
    <recommendedName>
        <fullName evidence="11">ATP synthase subunit beta</fullName>
        <ecNumber evidence="11">7.1.2.2</ecNumber>
    </recommendedName>
    <alternativeName>
        <fullName evidence="11">ATP synthase F1 sector subunit beta</fullName>
    </alternativeName>
    <alternativeName>
        <fullName evidence="11">F-ATPase subunit beta</fullName>
    </alternativeName>
</protein>
<dbReference type="InterPro" id="IPR003593">
    <property type="entry name" value="AAA+_ATPase"/>
</dbReference>
<sequence length="465" mass="50600">MEKNIGKIVQIIGPVVDIRFSEDSLPELLNAIEIEREGKKLVVEVAQHVGDDTVRCVAMDSTDGLVRGMEAVNTGKSIAVPVGKETLGRLFNVLGEAIDGKGDVNVAQTAPIHRAAPSFEEQETSKEIFETGIKVVDLIAPYSKGGKVGLFGGAGVGKTVLIQELINNIATQHGGLSVFTGVGERTREGNDLYYEMIESGVIDKTALVFGQMNEPPGARMRVALTGLTMAEYFRDQEGQDVLLFIDNIFRFTQAGSEVSALLGRMPSAVGYQPTLATEMGALQERITSTKKGSITSVQAVYVPADDLTDPAPATTFAHLDATTVLSRQISELGIYPAVDPLDSTSRILDPEIVGKEHYEVARQVQEILQRYKDLQDIIAILGIDELSDEDRLIVARARKIQRFLSQPFTVAEQFTGMKGKYVPIKETVRGFKEILEGKHDSLPESAFLFVGTIDEAVEKAKEMEG</sequence>
<keyword evidence="7 11" id="KW-0406">Ion transport</keyword>
<dbReference type="PANTHER" id="PTHR15184:SF71">
    <property type="entry name" value="ATP SYNTHASE SUBUNIT BETA, MITOCHONDRIAL"/>
    <property type="match status" value="1"/>
</dbReference>
<comment type="function">
    <text evidence="11">Produces ATP from ADP in the presence of a proton gradient across the membrane. The catalytic sites are hosted primarily by the beta subunits.</text>
</comment>
<dbReference type="RefSeq" id="WP_256311221.1">
    <property type="nucleotide sequence ID" value="NZ_JANGAC010000005.1"/>
</dbReference>
<dbReference type="Gene3D" id="2.40.10.170">
    <property type="match status" value="1"/>
</dbReference>
<dbReference type="InterPro" id="IPR000194">
    <property type="entry name" value="ATPase_F1/V1/A1_a/bsu_nucl-bd"/>
</dbReference>
<dbReference type="InterPro" id="IPR050053">
    <property type="entry name" value="ATPase_alpha/beta_chains"/>
</dbReference>
<evidence type="ECO:0000256" key="2">
    <source>
        <dbReference type="ARBA" id="ARBA00008936"/>
    </source>
</evidence>
<dbReference type="CDD" id="cd18115">
    <property type="entry name" value="ATP-synt_F1_beta_N"/>
    <property type="match status" value="1"/>
</dbReference>
<dbReference type="InterPro" id="IPR024034">
    <property type="entry name" value="ATPase_F1/V1_b/a_C"/>
</dbReference>
<dbReference type="Proteomes" id="UP001524478">
    <property type="component" value="Unassembled WGS sequence"/>
</dbReference>
<dbReference type="EMBL" id="JANGAC010000005">
    <property type="protein sequence ID" value="MCQ4923185.1"/>
    <property type="molecule type" value="Genomic_DNA"/>
</dbReference>
<dbReference type="SUPFAM" id="SSF52540">
    <property type="entry name" value="P-loop containing nucleoside triphosphate hydrolases"/>
    <property type="match status" value="1"/>
</dbReference>
<evidence type="ECO:0000256" key="11">
    <source>
        <dbReference type="HAMAP-Rule" id="MF_01347"/>
    </source>
</evidence>
<keyword evidence="8 11" id="KW-0472">Membrane</keyword>
<proteinExistence type="inferred from homology"/>
<dbReference type="Pfam" id="PF22919">
    <property type="entry name" value="ATP-synt_VA_C"/>
    <property type="match status" value="1"/>
</dbReference>
<dbReference type="InterPro" id="IPR036121">
    <property type="entry name" value="ATPase_F1/V1/A1_a/bsu_N_sf"/>
</dbReference>
<keyword evidence="14" id="KW-1185">Reference proteome</keyword>